<dbReference type="InterPro" id="IPR023796">
    <property type="entry name" value="Serpin_dom"/>
</dbReference>
<dbReference type="SMR" id="A0A0M5J0G3"/>
<dbReference type="GO" id="GO:0004867">
    <property type="term" value="F:serine-type endopeptidase inhibitor activity"/>
    <property type="evidence" value="ECO:0007669"/>
    <property type="project" value="UniProtKB-KW"/>
</dbReference>
<keyword evidence="2" id="KW-0722">Serine protease inhibitor</keyword>
<keyword evidence="1" id="KW-0646">Protease inhibitor</keyword>
<dbReference type="GO" id="GO:0005615">
    <property type="term" value="C:extracellular space"/>
    <property type="evidence" value="ECO:0007669"/>
    <property type="project" value="InterPro"/>
</dbReference>
<keyword evidence="4" id="KW-0732">Signal</keyword>
<dbReference type="Pfam" id="PF00079">
    <property type="entry name" value="Serpin"/>
    <property type="match status" value="1"/>
</dbReference>
<dbReference type="PROSITE" id="PS00284">
    <property type="entry name" value="SERPIN"/>
    <property type="match status" value="1"/>
</dbReference>
<keyword evidence="7" id="KW-1185">Reference proteome</keyword>
<evidence type="ECO:0000313" key="7">
    <source>
        <dbReference type="Proteomes" id="UP000494163"/>
    </source>
</evidence>
<dbReference type="EMBL" id="CP012526">
    <property type="protein sequence ID" value="ALC47644.1"/>
    <property type="molecule type" value="Genomic_DNA"/>
</dbReference>
<proteinExistence type="inferred from homology"/>
<name>A0A0M5J0G3_DROBS</name>
<evidence type="ECO:0000259" key="5">
    <source>
        <dbReference type="SMART" id="SM00093"/>
    </source>
</evidence>
<dbReference type="PANTHER" id="PTHR11461">
    <property type="entry name" value="SERINE PROTEASE INHIBITOR, SERPIN"/>
    <property type="match status" value="1"/>
</dbReference>
<evidence type="ECO:0000313" key="6">
    <source>
        <dbReference type="EMBL" id="ALC47644.1"/>
    </source>
</evidence>
<comment type="similarity">
    <text evidence="3">Belongs to the serpin family.</text>
</comment>
<dbReference type="InterPro" id="IPR042178">
    <property type="entry name" value="Serpin_sf_1"/>
</dbReference>
<dbReference type="Proteomes" id="UP000494163">
    <property type="component" value="Chromosome 3R"/>
</dbReference>
<evidence type="ECO:0000256" key="2">
    <source>
        <dbReference type="ARBA" id="ARBA00022900"/>
    </source>
</evidence>
<protein>
    <submittedName>
        <fullName evidence="6">Spn28Da</fullName>
    </submittedName>
</protein>
<dbReference type="AlphaFoldDB" id="A0A0M5J0G3"/>
<dbReference type="OMA" id="QWTFAND"/>
<dbReference type="CDD" id="cd19954">
    <property type="entry name" value="serpin42Dd-like_insects"/>
    <property type="match status" value="1"/>
</dbReference>
<dbReference type="Gene3D" id="3.30.497.10">
    <property type="entry name" value="Antithrombin, subunit I, domain 2"/>
    <property type="match status" value="1"/>
</dbReference>
<accession>A0A0M5J0G3</accession>
<feature type="domain" description="Serpin" evidence="5">
    <location>
        <begin position="29"/>
        <end position="391"/>
    </location>
</feature>
<feature type="chain" id="PRO_5005803421" evidence="4">
    <location>
        <begin position="18"/>
        <end position="393"/>
    </location>
</feature>
<organism evidence="6 7">
    <name type="scientific">Drosophila busckii</name>
    <name type="common">Fruit fly</name>
    <dbReference type="NCBI Taxonomy" id="30019"/>
    <lineage>
        <taxon>Eukaryota</taxon>
        <taxon>Metazoa</taxon>
        <taxon>Ecdysozoa</taxon>
        <taxon>Arthropoda</taxon>
        <taxon>Hexapoda</taxon>
        <taxon>Insecta</taxon>
        <taxon>Pterygota</taxon>
        <taxon>Neoptera</taxon>
        <taxon>Endopterygota</taxon>
        <taxon>Diptera</taxon>
        <taxon>Brachycera</taxon>
        <taxon>Muscomorpha</taxon>
        <taxon>Ephydroidea</taxon>
        <taxon>Drosophilidae</taxon>
        <taxon>Drosophila</taxon>
    </lineage>
</organism>
<dbReference type="PANTHER" id="PTHR11461:SF372">
    <property type="entry name" value="ACCESSORY GLAND PROTEIN ACP76A-RELATED"/>
    <property type="match status" value="1"/>
</dbReference>
<evidence type="ECO:0000256" key="4">
    <source>
        <dbReference type="SAM" id="SignalP"/>
    </source>
</evidence>
<evidence type="ECO:0000256" key="1">
    <source>
        <dbReference type="ARBA" id="ARBA00022690"/>
    </source>
</evidence>
<reference evidence="6 7" key="1">
    <citation type="submission" date="2015-08" db="EMBL/GenBank/DDBJ databases">
        <title>Ancestral chromatin configuration constrains chromatin evolution on differentiating sex chromosomes in Drosophila.</title>
        <authorList>
            <person name="Zhou Q."/>
            <person name="Bachtrog D."/>
        </authorList>
    </citation>
    <scope>NUCLEOTIDE SEQUENCE [LARGE SCALE GENOMIC DNA]</scope>
    <source>
        <tissue evidence="6">Whole larvae</tissue>
    </source>
</reference>
<evidence type="ECO:0000256" key="3">
    <source>
        <dbReference type="RuleBase" id="RU000411"/>
    </source>
</evidence>
<dbReference type="InterPro" id="IPR000215">
    <property type="entry name" value="Serpin_fam"/>
</dbReference>
<gene>
    <name evidence="6" type="ORF">Dbus_chr3Rg2394</name>
</gene>
<dbReference type="SMART" id="SM00093">
    <property type="entry name" value="SERPIN"/>
    <property type="match status" value="1"/>
</dbReference>
<dbReference type="InterPro" id="IPR023795">
    <property type="entry name" value="Serpin_CS"/>
</dbReference>
<dbReference type="InterPro" id="IPR042185">
    <property type="entry name" value="Serpin_sf_2"/>
</dbReference>
<dbReference type="Gene3D" id="2.30.39.10">
    <property type="entry name" value="Alpha-1-antitrypsin, domain 1"/>
    <property type="match status" value="1"/>
</dbReference>
<dbReference type="InterPro" id="IPR036186">
    <property type="entry name" value="Serpin_sf"/>
</dbReference>
<feature type="signal peptide" evidence="4">
    <location>
        <begin position="1"/>
        <end position="17"/>
    </location>
</feature>
<dbReference type="SUPFAM" id="SSF56574">
    <property type="entry name" value="Serpins"/>
    <property type="match status" value="1"/>
</dbReference>
<dbReference type="STRING" id="30019.A0A0M5J0G3"/>
<dbReference type="OrthoDB" id="7870891at2759"/>
<sequence>MVKLCITYSLLVFLVLAAIPHVILETVSTSLIQGVLRNSKKSNTLFSPVLLQDGLTQLYFGAEGNTAAELKSLLQLPGSSKSEAIDLYAHTNRELPQNVEINMANRLFVAEKAQILEEYQEQIKSLFDNTVGRVNFGNSAETVDIINTWFAEHTRQKITNMIDKTSDDTIAMLLSAIYFNGRWKHPFDKSSTKKAKFYSLNDEGEYKSIFVDTMLINADFRSNPIQELDAEIIDIPYANSNVSMVILLPNQKDGIDKLVSNLHKFHAHQLTPHGSRHNEYKTLLQLPKFKFEFKMELIPVLKELGVIDLFSKAANLEKITNNNPPIKVEKVIQKAMIEVDEIGSTAAAAQVLEIVFLSGTLNPRRFIVDRPFVFLIRDFERVYFAGRVGNPNQ</sequence>